<protein>
    <recommendedName>
        <fullName evidence="5">Putative pre-16S rRNA nuclease</fullName>
        <ecNumber evidence="5">3.1.-.-</ecNumber>
    </recommendedName>
</protein>
<comment type="subcellular location">
    <subcellularLocation>
        <location evidence="5">Cytoplasm</location>
    </subcellularLocation>
</comment>
<evidence type="ECO:0000313" key="7">
    <source>
        <dbReference type="EMBL" id="OGF74493.1"/>
    </source>
</evidence>
<dbReference type="NCBIfam" id="TIGR00250">
    <property type="entry name" value="RNAse_H_YqgF"/>
    <property type="match status" value="1"/>
</dbReference>
<keyword evidence="2 5" id="KW-0690">Ribosome biogenesis</keyword>
<keyword evidence="1 5" id="KW-0963">Cytoplasm</keyword>
<evidence type="ECO:0000256" key="5">
    <source>
        <dbReference type="HAMAP-Rule" id="MF_00651"/>
    </source>
</evidence>
<comment type="caution">
    <text evidence="7">The sequence shown here is derived from an EMBL/GenBank/DDBJ whole genome shotgun (WGS) entry which is preliminary data.</text>
</comment>
<sequence length="145" mass="16088">MRYLGIDYGDKRIGTAISDEEGKFAFPKLVISRPRRALPLAGGTLSVVIEKLNTLIQENKIKTIVVGLPQNFKGEDTQQTKKVRVFAEKLTKELGVEIVFENEILTSKQVDKNGGATKEMQDAAAAALILQGYLDRKNKDFCVTM</sequence>
<evidence type="ECO:0000256" key="4">
    <source>
        <dbReference type="ARBA" id="ARBA00022801"/>
    </source>
</evidence>
<dbReference type="SUPFAM" id="SSF53098">
    <property type="entry name" value="Ribonuclease H-like"/>
    <property type="match status" value="1"/>
</dbReference>
<gene>
    <name evidence="7" type="ORF">A3J56_00970</name>
</gene>
<accession>A0A1F5WFT3</accession>
<dbReference type="EMBL" id="MFHQ01000017">
    <property type="protein sequence ID" value="OGF74493.1"/>
    <property type="molecule type" value="Genomic_DNA"/>
</dbReference>
<evidence type="ECO:0000313" key="8">
    <source>
        <dbReference type="Proteomes" id="UP000178406"/>
    </source>
</evidence>
<dbReference type="GO" id="GO:0016788">
    <property type="term" value="F:hydrolase activity, acting on ester bonds"/>
    <property type="evidence" value="ECO:0007669"/>
    <property type="project" value="UniProtKB-UniRule"/>
</dbReference>
<dbReference type="SMART" id="SM00732">
    <property type="entry name" value="YqgFc"/>
    <property type="match status" value="1"/>
</dbReference>
<name>A0A1F5WFT3_9BACT</name>
<dbReference type="PANTHER" id="PTHR33317">
    <property type="entry name" value="POLYNUCLEOTIDYL TRANSFERASE, RIBONUCLEASE H-LIKE SUPERFAMILY PROTEIN"/>
    <property type="match status" value="1"/>
</dbReference>
<comment type="function">
    <text evidence="5">Could be a nuclease involved in processing of the 5'-end of pre-16S rRNA.</text>
</comment>
<dbReference type="CDD" id="cd16964">
    <property type="entry name" value="YqgF"/>
    <property type="match status" value="1"/>
</dbReference>
<evidence type="ECO:0000256" key="2">
    <source>
        <dbReference type="ARBA" id="ARBA00022517"/>
    </source>
</evidence>
<dbReference type="InterPro" id="IPR005227">
    <property type="entry name" value="YqgF"/>
</dbReference>
<dbReference type="InterPro" id="IPR006641">
    <property type="entry name" value="YqgF/RNaseH-like_dom"/>
</dbReference>
<feature type="domain" description="YqgF/RNase H-like" evidence="6">
    <location>
        <begin position="1"/>
        <end position="110"/>
    </location>
</feature>
<dbReference type="GO" id="GO:0004518">
    <property type="term" value="F:nuclease activity"/>
    <property type="evidence" value="ECO:0007669"/>
    <property type="project" value="UniProtKB-KW"/>
</dbReference>
<dbReference type="GO" id="GO:0005737">
    <property type="term" value="C:cytoplasm"/>
    <property type="evidence" value="ECO:0007669"/>
    <property type="project" value="UniProtKB-SubCell"/>
</dbReference>
<dbReference type="Gene3D" id="3.30.420.140">
    <property type="entry name" value="YqgF/RNase H-like domain"/>
    <property type="match status" value="1"/>
</dbReference>
<dbReference type="PANTHER" id="PTHR33317:SF4">
    <property type="entry name" value="POLYNUCLEOTIDYL TRANSFERASE, RIBONUCLEASE H-LIKE SUPERFAMILY PROTEIN"/>
    <property type="match status" value="1"/>
</dbReference>
<dbReference type="STRING" id="1798338.A3J56_00970"/>
<keyword evidence="3 5" id="KW-0540">Nuclease</keyword>
<keyword evidence="4 5" id="KW-0378">Hydrolase</keyword>
<dbReference type="EC" id="3.1.-.-" evidence="5"/>
<organism evidence="7 8">
    <name type="scientific">Candidatus Giovannonibacteria bacterium RIFCSPHIGHO2_02_FULL_46_20</name>
    <dbReference type="NCBI Taxonomy" id="1798338"/>
    <lineage>
        <taxon>Bacteria</taxon>
        <taxon>Candidatus Giovannoniibacteriota</taxon>
    </lineage>
</organism>
<comment type="similarity">
    <text evidence="5">Belongs to the YqgF HJR family.</text>
</comment>
<proteinExistence type="inferred from homology"/>
<reference evidence="7 8" key="1">
    <citation type="journal article" date="2016" name="Nat. Commun.">
        <title>Thousands of microbial genomes shed light on interconnected biogeochemical processes in an aquifer system.</title>
        <authorList>
            <person name="Anantharaman K."/>
            <person name="Brown C.T."/>
            <person name="Hug L.A."/>
            <person name="Sharon I."/>
            <person name="Castelle C.J."/>
            <person name="Probst A.J."/>
            <person name="Thomas B.C."/>
            <person name="Singh A."/>
            <person name="Wilkins M.J."/>
            <person name="Karaoz U."/>
            <person name="Brodie E.L."/>
            <person name="Williams K.H."/>
            <person name="Hubbard S.S."/>
            <person name="Banfield J.F."/>
        </authorList>
    </citation>
    <scope>NUCLEOTIDE SEQUENCE [LARGE SCALE GENOMIC DNA]</scope>
</reference>
<evidence type="ECO:0000256" key="1">
    <source>
        <dbReference type="ARBA" id="ARBA00022490"/>
    </source>
</evidence>
<evidence type="ECO:0000259" key="6">
    <source>
        <dbReference type="SMART" id="SM00732"/>
    </source>
</evidence>
<dbReference type="InterPro" id="IPR012337">
    <property type="entry name" value="RNaseH-like_sf"/>
</dbReference>
<dbReference type="AlphaFoldDB" id="A0A1F5WFT3"/>
<dbReference type="Pfam" id="PF03652">
    <property type="entry name" value="RuvX"/>
    <property type="match status" value="1"/>
</dbReference>
<dbReference type="GO" id="GO:0000967">
    <property type="term" value="P:rRNA 5'-end processing"/>
    <property type="evidence" value="ECO:0007669"/>
    <property type="project" value="UniProtKB-UniRule"/>
</dbReference>
<evidence type="ECO:0000256" key="3">
    <source>
        <dbReference type="ARBA" id="ARBA00022722"/>
    </source>
</evidence>
<dbReference type="Proteomes" id="UP000178406">
    <property type="component" value="Unassembled WGS sequence"/>
</dbReference>
<dbReference type="InterPro" id="IPR037027">
    <property type="entry name" value="YqgF/RNaseH-like_dom_sf"/>
</dbReference>
<dbReference type="HAMAP" id="MF_00651">
    <property type="entry name" value="Nuclease_YqgF"/>
    <property type="match status" value="1"/>
</dbReference>